<dbReference type="EMBL" id="FNAV01000028">
    <property type="protein sequence ID" value="SDF55026.1"/>
    <property type="molecule type" value="Genomic_DNA"/>
</dbReference>
<name>A0A1G7M057_9RHOB</name>
<keyword evidence="2" id="KW-1185">Reference proteome</keyword>
<protein>
    <submittedName>
        <fullName evidence="1">Uncharacterized protein</fullName>
    </submittedName>
</protein>
<accession>A0A1G7M057</accession>
<sequence>MAIREDIIDLAPRIARHRTVCPGHLSEPEIAALSAQLYAVHSRIFDGSTPEDFRAHVVEPAAEDTRIQLFLDDHGAVVGYCSLHLFRRKVLGRESLVLRAEAGLRPEYRGRSMTYGIGIARAAEVKLRHPFTPFYYLGTLVHTSSYHLFCKYFPQIFPHHSRDDPPRLRQIAQELIESFDDPAVSEHDPFVRDVGWVTIETDAEKSLNRRGDRSDVRFFKARNPGYPQGHGLVVVVPLTIANISAALLARVAELGLHVFGRRLPDL</sequence>
<proteinExistence type="predicted"/>
<dbReference type="SUPFAM" id="SSF55729">
    <property type="entry name" value="Acyl-CoA N-acyltransferases (Nat)"/>
    <property type="match status" value="1"/>
</dbReference>
<dbReference type="STRING" id="282683.SAMN04488105_12836"/>
<dbReference type="OrthoDB" id="8593536at2"/>
<evidence type="ECO:0000313" key="2">
    <source>
        <dbReference type="Proteomes" id="UP000198994"/>
    </source>
</evidence>
<dbReference type="Proteomes" id="UP000198994">
    <property type="component" value="Unassembled WGS sequence"/>
</dbReference>
<organism evidence="1 2">
    <name type="scientific">Salipiger thiooxidans</name>
    <dbReference type="NCBI Taxonomy" id="282683"/>
    <lineage>
        <taxon>Bacteria</taxon>
        <taxon>Pseudomonadati</taxon>
        <taxon>Pseudomonadota</taxon>
        <taxon>Alphaproteobacteria</taxon>
        <taxon>Rhodobacterales</taxon>
        <taxon>Roseobacteraceae</taxon>
        <taxon>Salipiger</taxon>
    </lineage>
</organism>
<dbReference type="InterPro" id="IPR016181">
    <property type="entry name" value="Acyl_CoA_acyltransferase"/>
</dbReference>
<dbReference type="AlphaFoldDB" id="A0A1G7M057"/>
<evidence type="ECO:0000313" key="1">
    <source>
        <dbReference type="EMBL" id="SDF55026.1"/>
    </source>
</evidence>
<reference evidence="2" key="1">
    <citation type="submission" date="2016-10" db="EMBL/GenBank/DDBJ databases">
        <authorList>
            <person name="Varghese N."/>
            <person name="Submissions S."/>
        </authorList>
    </citation>
    <scope>NUCLEOTIDE SEQUENCE [LARGE SCALE GENOMIC DNA]</scope>
    <source>
        <strain evidence="2">DSM 10146</strain>
    </source>
</reference>
<dbReference type="RefSeq" id="WP_089963982.1">
    <property type="nucleotide sequence ID" value="NZ_FNAV01000028.1"/>
</dbReference>
<gene>
    <name evidence="1" type="ORF">SAMN04488105_12836</name>
</gene>